<dbReference type="GO" id="GO:0005634">
    <property type="term" value="C:nucleus"/>
    <property type="evidence" value="ECO:0007669"/>
    <property type="project" value="UniProtKB-SubCell"/>
</dbReference>
<feature type="region of interest" description="Disordered" evidence="2">
    <location>
        <begin position="197"/>
        <end position="223"/>
    </location>
</feature>
<feature type="compositionally biased region" description="Polar residues" evidence="2">
    <location>
        <begin position="322"/>
        <end position="335"/>
    </location>
</feature>
<dbReference type="KEGG" id="bfo:118408938"/>
<evidence type="ECO:0000313" key="3">
    <source>
        <dbReference type="Proteomes" id="UP000001554"/>
    </source>
</evidence>
<dbReference type="RefSeq" id="XP_035665700.1">
    <property type="nucleotide sequence ID" value="XM_035809807.1"/>
</dbReference>
<name>A0A9J7HW38_BRAFL</name>
<dbReference type="Proteomes" id="UP000001554">
    <property type="component" value="Unplaced"/>
</dbReference>
<dbReference type="PANTHER" id="PTHR12066:SF0">
    <property type="entry name" value="TELOMERASE REVERSE TRANSCRIPTASE"/>
    <property type="match status" value="1"/>
</dbReference>
<feature type="compositionally biased region" description="Polar residues" evidence="2">
    <location>
        <begin position="197"/>
        <end position="206"/>
    </location>
</feature>
<feature type="region of interest" description="Disordered" evidence="2">
    <location>
        <begin position="316"/>
        <end position="442"/>
    </location>
</feature>
<protein>
    <recommendedName>
        <fullName evidence="1">Telomerase reverse transcriptase</fullName>
        <ecNumber evidence="1">2.7.7.49</ecNumber>
    </recommendedName>
    <alternativeName>
        <fullName evidence="1">Telomerase catalytic subunit</fullName>
    </alternativeName>
</protein>
<comment type="catalytic activity">
    <reaction evidence="1">
        <text>DNA(n) + a 2'-deoxyribonucleoside 5'-triphosphate = DNA(n+1) + diphosphate</text>
        <dbReference type="Rhea" id="RHEA:22508"/>
        <dbReference type="Rhea" id="RHEA-COMP:17339"/>
        <dbReference type="Rhea" id="RHEA-COMP:17340"/>
        <dbReference type="ChEBI" id="CHEBI:33019"/>
        <dbReference type="ChEBI" id="CHEBI:61560"/>
        <dbReference type="ChEBI" id="CHEBI:173112"/>
        <dbReference type="EC" id="2.7.7.49"/>
    </reaction>
</comment>
<keyword evidence="3" id="KW-1185">Reference proteome</keyword>
<feature type="compositionally biased region" description="Polar residues" evidence="2">
    <location>
        <begin position="433"/>
        <end position="442"/>
    </location>
</feature>
<dbReference type="PANTHER" id="PTHR12066">
    <property type="entry name" value="TELOMERASE REVERSE TRANSCRIPTASE"/>
    <property type="match status" value="1"/>
</dbReference>
<keyword evidence="1" id="KW-0158">Chromosome</keyword>
<feature type="compositionally biased region" description="Basic and acidic residues" evidence="2">
    <location>
        <begin position="343"/>
        <end position="369"/>
    </location>
</feature>
<reference evidence="4" key="1">
    <citation type="submission" date="2025-08" db="UniProtKB">
        <authorList>
            <consortium name="RefSeq"/>
        </authorList>
    </citation>
    <scope>IDENTIFICATION</scope>
    <source>
        <strain evidence="4">S238N-H82</strain>
        <tissue evidence="4">Testes</tissue>
    </source>
</reference>
<dbReference type="GO" id="GO:0046872">
    <property type="term" value="F:metal ion binding"/>
    <property type="evidence" value="ECO:0007669"/>
    <property type="project" value="UniProtKB-KW"/>
</dbReference>
<dbReference type="EC" id="2.7.7.49" evidence="1"/>
<evidence type="ECO:0000313" key="4">
    <source>
        <dbReference type="RefSeq" id="XP_035665700.1"/>
    </source>
</evidence>
<gene>
    <name evidence="4" type="primary">LOC118408938</name>
</gene>
<organism evidence="3 4">
    <name type="scientific">Branchiostoma floridae</name>
    <name type="common">Florida lancelet</name>
    <name type="synonym">Amphioxus</name>
    <dbReference type="NCBI Taxonomy" id="7739"/>
    <lineage>
        <taxon>Eukaryota</taxon>
        <taxon>Metazoa</taxon>
        <taxon>Chordata</taxon>
        <taxon>Cephalochordata</taxon>
        <taxon>Leptocardii</taxon>
        <taxon>Amphioxiformes</taxon>
        <taxon>Branchiostomatidae</taxon>
        <taxon>Branchiostoma</taxon>
    </lineage>
</organism>
<keyword evidence="1" id="KW-0695">RNA-directed DNA polymerase</keyword>
<dbReference type="InterPro" id="IPR003545">
    <property type="entry name" value="Telomerase_RT"/>
</dbReference>
<comment type="function">
    <text evidence="1">Telomerase is a ribonucleoprotein enzyme essential for the replication of chromosome termini in most eukaryotes. It elongates telomeres. It is a reverse transcriptase that adds simple sequence repeats to chromosome ends by copying a template sequence within the RNA component of the enzyme.</text>
</comment>
<proteinExistence type="inferred from homology"/>
<keyword evidence="1" id="KW-0548">Nucleotidyltransferase</keyword>
<dbReference type="GO" id="GO:0000723">
    <property type="term" value="P:telomere maintenance"/>
    <property type="evidence" value="ECO:0007669"/>
    <property type="project" value="InterPro"/>
</dbReference>
<dbReference type="OrthoDB" id="289721at2759"/>
<keyword evidence="1" id="KW-0808">Transferase</keyword>
<keyword evidence="1" id="KW-0539">Nucleus</keyword>
<dbReference type="OMA" id="ADEAICY"/>
<accession>A0A9J7HW38</accession>
<evidence type="ECO:0000256" key="2">
    <source>
        <dbReference type="SAM" id="MobiDB-lite"/>
    </source>
</evidence>
<feature type="compositionally biased region" description="Basic and acidic residues" evidence="2">
    <location>
        <begin position="382"/>
        <end position="404"/>
    </location>
</feature>
<keyword evidence="1" id="KW-0460">Magnesium</keyword>
<sequence length="442" mass="50211">MSFEQVSNQSEVILRTIEKLCKSPRGPTKNVLTLGYRLASEKSRSFSVKAPCIEMVHPDDKIRKLDRRVWKILLSRIGDDVMTHLLGSCSLFLAAPPSCYIQITGFPLYDLHNDWHKVPVPEREIKARTASRSLKYTSQLFKKCVINGKIGRAKKKGRHHAKKCQLLLKTKGQQLDSSKHKQDTNLTQEKDHHALEVQQNAESSTAKVLSVSSKLKRGLKRKRPEELHAVGNPRQKIRRYEGKVASQDICVSADDICVSADELVGMTVRVDPSMPSCSHHPDIYHTQTALESRHQQLDTEQTCSSREGELDDCTRQNRHITDSSTMLPDTGQTRLTGKKQQRCGKDHDRGVKRSRKDLTASKTETSKHGEQKRRRWKGFQGEADHEKNKRKSESQRKGKKERMVKLSTNAESRETLTARGSETPNSIPDVPNAEQNSSYCFR</sequence>
<dbReference type="GO" id="GO:0000781">
    <property type="term" value="C:chromosome, telomeric region"/>
    <property type="evidence" value="ECO:0007669"/>
    <property type="project" value="UniProtKB-SubCell"/>
</dbReference>
<dbReference type="AlphaFoldDB" id="A0A9J7HW38"/>
<evidence type="ECO:0000256" key="1">
    <source>
        <dbReference type="RuleBase" id="RU365061"/>
    </source>
</evidence>
<dbReference type="GeneID" id="118408938"/>
<dbReference type="GO" id="GO:0003677">
    <property type="term" value="F:DNA binding"/>
    <property type="evidence" value="ECO:0007669"/>
    <property type="project" value="InterPro"/>
</dbReference>
<keyword evidence="1" id="KW-0779">Telomere</keyword>
<dbReference type="GO" id="GO:0003720">
    <property type="term" value="F:telomerase activity"/>
    <property type="evidence" value="ECO:0007669"/>
    <property type="project" value="InterPro"/>
</dbReference>
<comment type="subcellular location">
    <subcellularLocation>
        <location evidence="1">Nucleus</location>
    </subcellularLocation>
    <subcellularLocation>
        <location evidence="1">Chromosome</location>
        <location evidence="1">Telomere</location>
    </subcellularLocation>
</comment>
<comment type="similarity">
    <text evidence="1">Belongs to the reverse transcriptase family. Telomerase subfamily.</text>
</comment>
<keyword evidence="1" id="KW-0479">Metal-binding</keyword>